<keyword evidence="3" id="KW-1185">Reference proteome</keyword>
<organism evidence="2 3">
    <name type="scientific">Candidatus Nephthysia bennettiae</name>
    <dbReference type="NCBI Taxonomy" id="3127016"/>
    <lineage>
        <taxon>Bacteria</taxon>
        <taxon>Bacillati</taxon>
        <taxon>Candidatus Dormiibacterota</taxon>
        <taxon>Candidatus Dormibacteria</taxon>
        <taxon>Candidatus Dormibacterales</taxon>
        <taxon>Candidatus Dormibacteraceae</taxon>
        <taxon>Candidatus Nephthysia</taxon>
    </lineage>
</organism>
<sequence length="84" mass="9592">MAKRATKVVAVSVPPGSAQDFERIAREEGRNKSELFREMLRVYRAYRETGVFEALQRYGAGRARAVGVRDERDVERLIHEARGV</sequence>
<dbReference type="Gene3D" id="1.10.1220.10">
    <property type="entry name" value="Met repressor-like"/>
    <property type="match status" value="1"/>
</dbReference>
<dbReference type="InterPro" id="IPR013321">
    <property type="entry name" value="Arc_rbn_hlx_hlx"/>
</dbReference>
<reference evidence="2" key="1">
    <citation type="submission" date="2020-10" db="EMBL/GenBank/DDBJ databases">
        <title>Ca. Dormibacterota MAGs.</title>
        <authorList>
            <person name="Montgomery K."/>
        </authorList>
    </citation>
    <scope>NUCLEOTIDE SEQUENCE [LARGE SCALE GENOMIC DNA]</scope>
    <source>
        <strain evidence="2">SC8812_S17_10</strain>
    </source>
</reference>
<evidence type="ECO:0000259" key="1">
    <source>
        <dbReference type="Pfam" id="PF01402"/>
    </source>
</evidence>
<dbReference type="Pfam" id="PF01402">
    <property type="entry name" value="RHH_1"/>
    <property type="match status" value="1"/>
</dbReference>
<dbReference type="AlphaFoldDB" id="A0A934K509"/>
<dbReference type="GO" id="GO:0006355">
    <property type="term" value="P:regulation of DNA-templated transcription"/>
    <property type="evidence" value="ECO:0007669"/>
    <property type="project" value="InterPro"/>
</dbReference>
<evidence type="ECO:0000313" key="3">
    <source>
        <dbReference type="Proteomes" id="UP000612893"/>
    </source>
</evidence>
<dbReference type="Proteomes" id="UP000612893">
    <property type="component" value="Unassembled WGS sequence"/>
</dbReference>
<dbReference type="RefSeq" id="WP_338198681.1">
    <property type="nucleotide sequence ID" value="NZ_JAEKNR010000024.1"/>
</dbReference>
<protein>
    <submittedName>
        <fullName evidence="2">Ribbon-helix-helix protein, CopG family</fullName>
    </submittedName>
</protein>
<dbReference type="EMBL" id="JAEKNR010000024">
    <property type="protein sequence ID" value="MBJ7596848.1"/>
    <property type="molecule type" value="Genomic_DNA"/>
</dbReference>
<evidence type="ECO:0000313" key="2">
    <source>
        <dbReference type="EMBL" id="MBJ7596848.1"/>
    </source>
</evidence>
<feature type="domain" description="Ribbon-helix-helix protein CopG" evidence="1">
    <location>
        <begin position="7"/>
        <end position="45"/>
    </location>
</feature>
<comment type="caution">
    <text evidence="2">The sequence shown here is derived from an EMBL/GenBank/DDBJ whole genome shotgun (WGS) entry which is preliminary data.</text>
</comment>
<dbReference type="InterPro" id="IPR002145">
    <property type="entry name" value="CopG"/>
</dbReference>
<accession>A0A934K509</accession>
<proteinExistence type="predicted"/>
<gene>
    <name evidence="2" type="ORF">JF922_02005</name>
</gene>
<name>A0A934K509_9BACT</name>